<protein>
    <submittedName>
        <fullName evidence="1">WGS project CBMI000000000 data, contig CS3069_c002474</fullName>
    </submittedName>
</protein>
<dbReference type="EMBL" id="CBMI010002472">
    <property type="protein sequence ID" value="CEG04938.1"/>
    <property type="molecule type" value="Genomic_DNA"/>
</dbReference>
<organism evidence="1">
    <name type="scientific">Fusarium clavum</name>
    <dbReference type="NCBI Taxonomy" id="2594811"/>
    <lineage>
        <taxon>Eukaryota</taxon>
        <taxon>Fungi</taxon>
        <taxon>Dikarya</taxon>
        <taxon>Ascomycota</taxon>
        <taxon>Pezizomycotina</taxon>
        <taxon>Sordariomycetes</taxon>
        <taxon>Hypocreomycetidae</taxon>
        <taxon>Hypocreales</taxon>
        <taxon>Nectriaceae</taxon>
        <taxon>Fusarium</taxon>
        <taxon>Fusarium incarnatum-equiseti species complex</taxon>
    </lineage>
</organism>
<evidence type="ECO:0000313" key="1">
    <source>
        <dbReference type="EMBL" id="CEG04938.1"/>
    </source>
</evidence>
<comment type="caution">
    <text evidence="1">The sequence shown here is derived from an EMBL/GenBank/DDBJ whole genome shotgun (WGS) entry which is preliminary data.</text>
</comment>
<dbReference type="AlphaFoldDB" id="A0A090MCR5"/>
<proteinExistence type="predicted"/>
<accession>A0A090MCR5</accession>
<reference evidence="1" key="1">
    <citation type="submission" date="2013-05" db="EMBL/GenBank/DDBJ databases">
        <title>Draft genome sequences of six wheat associated Fusarium spp. isolates.</title>
        <authorList>
            <person name="Moolhuijzen P.M."/>
            <person name="Manners J.M."/>
            <person name="Wilcox S."/>
            <person name="Bellgard M.I."/>
            <person name="Gardiner D.M."/>
        </authorList>
    </citation>
    <scope>NUCLEOTIDE SEQUENCE</scope>
    <source>
        <strain evidence="1">CS3069</strain>
    </source>
</reference>
<sequence length="184" mass="20909">MPSRQPIRTDEDFKARFRDFIEHVYHDWTFSDPIILPTLAPHTFAQSSLHVGRLIQDIPVRHGSVISNNRNKGAKAYLMIKRDEGDNTGFLWCDADGKALKKVYIKKARGMTVSKAKADLVETYNEVEDVNIMEHNKAMMVANARKAIVKCAENGLEAPTPEDLYKDHMMKMCVFADVSDPELN</sequence>
<name>A0A090MCR5_9HYPO</name>
<gene>
    <name evidence="1" type="ORF">BN850_0084450</name>
</gene>